<proteinExistence type="inferred from homology"/>
<comment type="caution">
    <text evidence="4">The sequence shown here is derived from an EMBL/GenBank/DDBJ whole genome shotgun (WGS) entry which is preliminary data.</text>
</comment>
<reference evidence="4 5" key="1">
    <citation type="submission" date="2018-02" db="EMBL/GenBank/DDBJ databases">
        <title>Jeotgalibacillus proteolyticum sp. nov. a protease producing bacterium isolated from ocean sediments of Laizhou Bay.</title>
        <authorList>
            <person name="Li Y."/>
        </authorList>
    </citation>
    <scope>NUCLEOTIDE SEQUENCE [LARGE SCALE GENOMIC DNA]</scope>
    <source>
        <strain evidence="4 5">22-7</strain>
    </source>
</reference>
<dbReference type="PANTHER" id="PTHR39183:SF1">
    <property type="entry name" value="SPORE COAT PROTEIN F-LIKE PROTEIN YHCQ"/>
    <property type="match status" value="1"/>
</dbReference>
<dbReference type="RefSeq" id="WP_104058336.1">
    <property type="nucleotide sequence ID" value="NZ_PREZ01000004.1"/>
</dbReference>
<evidence type="ECO:0000256" key="1">
    <source>
        <dbReference type="ARBA" id="ARBA00022969"/>
    </source>
</evidence>
<dbReference type="PANTHER" id="PTHR39183">
    <property type="entry name" value="SPORE COAT PROTEIN F-LIKE PROTEIN YHCQ"/>
    <property type="match status" value="1"/>
</dbReference>
<comment type="similarity">
    <text evidence="3">Belongs to the CotF family.</text>
</comment>
<comment type="subcellular location">
    <subcellularLocation>
        <location evidence="2">Spore coat</location>
    </subcellularLocation>
</comment>
<name>A0A2S5GBK8_9BACL</name>
<gene>
    <name evidence="4" type="ORF">C4B60_12475</name>
</gene>
<evidence type="ECO:0000256" key="3">
    <source>
        <dbReference type="ARBA" id="ARBA00024344"/>
    </source>
</evidence>
<dbReference type="GO" id="GO:0030435">
    <property type="term" value="P:sporulation resulting in formation of a cellular spore"/>
    <property type="evidence" value="ECO:0007669"/>
    <property type="project" value="UniProtKB-KW"/>
</dbReference>
<sequence length="100" mass="11079">MAGLLDKISNRDIINDEMIASDLLVSAKAAVRSYAVAITETASPEIHELLKKQLDEAIALHHKVATYMIENEMYHAYNVTEQLANDLKKAEIAEKTPVKG</sequence>
<dbReference type="EMBL" id="PREZ01000004">
    <property type="protein sequence ID" value="PPA70386.1"/>
    <property type="molecule type" value="Genomic_DNA"/>
</dbReference>
<evidence type="ECO:0000313" key="4">
    <source>
        <dbReference type="EMBL" id="PPA70386.1"/>
    </source>
</evidence>
<keyword evidence="1" id="KW-0749">Sporulation</keyword>
<dbReference type="Pfam" id="PF07875">
    <property type="entry name" value="Coat_F"/>
    <property type="match status" value="1"/>
</dbReference>
<organism evidence="4 5">
    <name type="scientific">Jeotgalibacillus proteolyticus</name>
    <dbReference type="NCBI Taxonomy" id="2082395"/>
    <lineage>
        <taxon>Bacteria</taxon>
        <taxon>Bacillati</taxon>
        <taxon>Bacillota</taxon>
        <taxon>Bacilli</taxon>
        <taxon>Bacillales</taxon>
        <taxon>Caryophanaceae</taxon>
        <taxon>Jeotgalibacillus</taxon>
    </lineage>
</organism>
<dbReference type="OrthoDB" id="1930261at2"/>
<dbReference type="Proteomes" id="UP000239047">
    <property type="component" value="Unassembled WGS sequence"/>
</dbReference>
<evidence type="ECO:0000256" key="2">
    <source>
        <dbReference type="ARBA" id="ARBA00024325"/>
    </source>
</evidence>
<dbReference type="InterPro" id="IPR012851">
    <property type="entry name" value="Spore_coat_CotF-like"/>
</dbReference>
<dbReference type="InterPro" id="IPR012347">
    <property type="entry name" value="Ferritin-like"/>
</dbReference>
<evidence type="ECO:0000313" key="5">
    <source>
        <dbReference type="Proteomes" id="UP000239047"/>
    </source>
</evidence>
<accession>A0A2S5GBK8</accession>
<dbReference type="AlphaFoldDB" id="A0A2S5GBK8"/>
<keyword evidence="5" id="KW-1185">Reference proteome</keyword>
<dbReference type="Gene3D" id="1.20.1260.10">
    <property type="match status" value="1"/>
</dbReference>
<protein>
    <submittedName>
        <fullName evidence="4">Spore coat protein</fullName>
    </submittedName>
</protein>
<keyword evidence="4" id="KW-0167">Capsid protein</keyword>
<keyword evidence="4" id="KW-0946">Virion</keyword>